<dbReference type="KEGG" id="aagg:ETAA8_58890"/>
<organism evidence="2 3">
    <name type="scientific">Anatilimnocola aggregata</name>
    <dbReference type="NCBI Taxonomy" id="2528021"/>
    <lineage>
        <taxon>Bacteria</taxon>
        <taxon>Pseudomonadati</taxon>
        <taxon>Planctomycetota</taxon>
        <taxon>Planctomycetia</taxon>
        <taxon>Pirellulales</taxon>
        <taxon>Pirellulaceae</taxon>
        <taxon>Anatilimnocola</taxon>
    </lineage>
</organism>
<dbReference type="Gene3D" id="2.130.10.10">
    <property type="entry name" value="YVTN repeat-like/Quinoprotein amine dehydrogenase"/>
    <property type="match status" value="1"/>
</dbReference>
<name>A0A517YKI2_9BACT</name>
<protein>
    <submittedName>
        <fullName evidence="2">Uncharacterized protein</fullName>
    </submittedName>
</protein>
<dbReference type="InterPro" id="IPR011659">
    <property type="entry name" value="WD40"/>
</dbReference>
<evidence type="ECO:0000313" key="3">
    <source>
        <dbReference type="Proteomes" id="UP000315017"/>
    </source>
</evidence>
<dbReference type="Proteomes" id="UP000315017">
    <property type="component" value="Chromosome"/>
</dbReference>
<dbReference type="SUPFAM" id="SSF82171">
    <property type="entry name" value="DPP6 N-terminal domain-like"/>
    <property type="match status" value="1"/>
</dbReference>
<dbReference type="InterPro" id="IPR015943">
    <property type="entry name" value="WD40/YVTN_repeat-like_dom_sf"/>
</dbReference>
<dbReference type="OrthoDB" id="262125at2"/>
<dbReference type="AlphaFoldDB" id="A0A517YKI2"/>
<dbReference type="EMBL" id="CP036274">
    <property type="protein sequence ID" value="QDU30741.1"/>
    <property type="molecule type" value="Genomic_DNA"/>
</dbReference>
<accession>A0A517YKI2</accession>
<feature type="signal peptide" evidence="1">
    <location>
        <begin position="1"/>
        <end position="23"/>
    </location>
</feature>
<feature type="chain" id="PRO_5021764591" evidence="1">
    <location>
        <begin position="24"/>
        <end position="401"/>
    </location>
</feature>
<keyword evidence="1" id="KW-0732">Signal</keyword>
<keyword evidence="3" id="KW-1185">Reference proteome</keyword>
<dbReference type="RefSeq" id="WP_145096705.1">
    <property type="nucleotide sequence ID" value="NZ_CP036274.1"/>
</dbReference>
<gene>
    <name evidence="2" type="ORF">ETAA8_58890</name>
</gene>
<evidence type="ECO:0000313" key="2">
    <source>
        <dbReference type="EMBL" id="QDU30741.1"/>
    </source>
</evidence>
<proteinExistence type="predicted"/>
<dbReference type="Pfam" id="PF07676">
    <property type="entry name" value="PD40"/>
    <property type="match status" value="1"/>
</dbReference>
<evidence type="ECO:0000256" key="1">
    <source>
        <dbReference type="SAM" id="SignalP"/>
    </source>
</evidence>
<sequence precursor="true">MRSVVLVALVAFLRLHSASFAVAAEPASPNSLATWEQKDNVKVSLVSDNERHSLHTYFNTSPESPDGKWVLFFASTAAHGHAGEIRIRERQSGEEIVLATDIATEDAHRAACQQWACGGKQVVFHNVLPDGQWAVMAVDVPTSDGKVGKPRVVTLGRQLGFGQPGHAVFPIYGPHWNPGDHRDLELVNIESGDVIKTGMTATGVREQFPEFIEKKFGDKPISIFFPILSPDRNRVFCKIASPAGGDFRSKAASFRFGQVAYDLKEQKFLSLTEQWGHPSWHPNSRDILDCGRVIDCTTGKWQKIPDYAKYRGDHPTYNPAATLFTTDTISEGFGGPAGYWDVVVGDVITGKTALVHRFDHSKGARSWRVSHPHPAFSADGKRLYFNVSDGPWTRVHVAEVK</sequence>
<reference evidence="2 3" key="1">
    <citation type="submission" date="2019-02" db="EMBL/GenBank/DDBJ databases">
        <title>Deep-cultivation of Planctomycetes and their phenomic and genomic characterization uncovers novel biology.</title>
        <authorList>
            <person name="Wiegand S."/>
            <person name="Jogler M."/>
            <person name="Boedeker C."/>
            <person name="Pinto D."/>
            <person name="Vollmers J."/>
            <person name="Rivas-Marin E."/>
            <person name="Kohn T."/>
            <person name="Peeters S.H."/>
            <person name="Heuer A."/>
            <person name="Rast P."/>
            <person name="Oberbeckmann S."/>
            <person name="Bunk B."/>
            <person name="Jeske O."/>
            <person name="Meyerdierks A."/>
            <person name="Storesund J.E."/>
            <person name="Kallscheuer N."/>
            <person name="Luecker S."/>
            <person name="Lage O.M."/>
            <person name="Pohl T."/>
            <person name="Merkel B.J."/>
            <person name="Hornburger P."/>
            <person name="Mueller R.-W."/>
            <person name="Bruemmer F."/>
            <person name="Labrenz M."/>
            <person name="Spormann A.M."/>
            <person name="Op den Camp H."/>
            <person name="Overmann J."/>
            <person name="Amann R."/>
            <person name="Jetten M.S.M."/>
            <person name="Mascher T."/>
            <person name="Medema M.H."/>
            <person name="Devos D.P."/>
            <person name="Kaster A.-K."/>
            <person name="Ovreas L."/>
            <person name="Rohde M."/>
            <person name="Galperin M.Y."/>
            <person name="Jogler C."/>
        </authorList>
    </citation>
    <scope>NUCLEOTIDE SEQUENCE [LARGE SCALE GENOMIC DNA]</scope>
    <source>
        <strain evidence="2 3">ETA_A8</strain>
    </source>
</reference>